<dbReference type="PANTHER" id="PTHR43464">
    <property type="entry name" value="METHYLTRANSFERASE"/>
    <property type="match status" value="1"/>
</dbReference>
<dbReference type="AlphaFoldDB" id="A0A6L5Z1P2"/>
<evidence type="ECO:0000256" key="3">
    <source>
        <dbReference type="ARBA" id="ARBA00022691"/>
    </source>
</evidence>
<dbReference type="PANTHER" id="PTHR43464:SF19">
    <property type="entry name" value="UBIQUINONE BIOSYNTHESIS O-METHYLTRANSFERASE, MITOCHONDRIAL"/>
    <property type="match status" value="1"/>
</dbReference>
<accession>A0A6L5Z1P2</accession>
<dbReference type="GO" id="GO:0032259">
    <property type="term" value="P:methylation"/>
    <property type="evidence" value="ECO:0007669"/>
    <property type="project" value="UniProtKB-KW"/>
</dbReference>
<sequence length="206" mass="21826">MDSDRTFLDRVYDLEPGEQTRGFYDDWSRSYDDEVARQGYATPARAAAALAGQARDKSAPLLDLGCGTGLSGQAFHAAGFTTIDGTDLSAEMLAQARAKGVYRQLTQTDLDDPLPFAAGAYPMIAAVGVLTPGHAPAATVAAVMARLPRGGLFVFSLNDHGLASADYTGRINDQLDCCAAQLLFREHGAHLPGIGMESTVFVLKKA</sequence>
<dbReference type="InterPro" id="IPR041698">
    <property type="entry name" value="Methyltransf_25"/>
</dbReference>
<dbReference type="GO" id="GO:0010420">
    <property type="term" value="F:polyprenyldihydroxybenzoate methyltransferase activity"/>
    <property type="evidence" value="ECO:0007669"/>
    <property type="project" value="TreeGrafter"/>
</dbReference>
<evidence type="ECO:0000313" key="5">
    <source>
        <dbReference type="EMBL" id="MSU89990.1"/>
    </source>
</evidence>
<dbReference type="EMBL" id="WIND01000006">
    <property type="protein sequence ID" value="MSU89990.1"/>
    <property type="molecule type" value="Genomic_DNA"/>
</dbReference>
<keyword evidence="3" id="KW-0949">S-adenosyl-L-methionine</keyword>
<protein>
    <submittedName>
        <fullName evidence="5">Methyltransferase domain-containing protein</fullName>
    </submittedName>
</protein>
<dbReference type="SUPFAM" id="SSF53335">
    <property type="entry name" value="S-adenosyl-L-methionine-dependent methyltransferases"/>
    <property type="match status" value="1"/>
</dbReference>
<name>A0A6L5Z1P2_9RHOB</name>
<keyword evidence="1 5" id="KW-0489">Methyltransferase</keyword>
<feature type="domain" description="Methyltransferase" evidence="4">
    <location>
        <begin position="62"/>
        <end position="148"/>
    </location>
</feature>
<comment type="caution">
    <text evidence="5">The sequence shown here is derived from an EMBL/GenBank/DDBJ whole genome shotgun (WGS) entry which is preliminary data.</text>
</comment>
<dbReference type="RefSeq" id="WP_154446476.1">
    <property type="nucleotide sequence ID" value="NZ_WIND01000006.1"/>
</dbReference>
<dbReference type="Proteomes" id="UP000474957">
    <property type="component" value="Unassembled WGS sequence"/>
</dbReference>
<dbReference type="Pfam" id="PF13649">
    <property type="entry name" value="Methyltransf_25"/>
    <property type="match status" value="1"/>
</dbReference>
<gene>
    <name evidence="5" type="ORF">GE300_10250</name>
</gene>
<evidence type="ECO:0000256" key="1">
    <source>
        <dbReference type="ARBA" id="ARBA00022603"/>
    </source>
</evidence>
<evidence type="ECO:0000313" key="6">
    <source>
        <dbReference type="Proteomes" id="UP000474957"/>
    </source>
</evidence>
<dbReference type="InterPro" id="IPR029063">
    <property type="entry name" value="SAM-dependent_MTases_sf"/>
</dbReference>
<proteinExistence type="predicted"/>
<evidence type="ECO:0000256" key="2">
    <source>
        <dbReference type="ARBA" id="ARBA00022679"/>
    </source>
</evidence>
<reference evidence="5 6" key="1">
    <citation type="submission" date="2019-10" db="EMBL/GenBank/DDBJ databases">
        <title>Cognatihalovulum marinum gen. nov. sp. nov., a new member of the family Rhodobacteraceae isolated from deep seawater of the Northwest Indian Ocean.</title>
        <authorList>
            <person name="Ruan C."/>
            <person name="Wang J."/>
            <person name="Zheng X."/>
            <person name="Song L."/>
            <person name="Zhu Y."/>
            <person name="Huang Y."/>
            <person name="Lu Z."/>
            <person name="Du W."/>
            <person name="Huang L."/>
            <person name="Dai X."/>
        </authorList>
    </citation>
    <scope>NUCLEOTIDE SEQUENCE [LARGE SCALE GENOMIC DNA]</scope>
    <source>
        <strain evidence="5 6">2CG4</strain>
    </source>
</reference>
<keyword evidence="2 5" id="KW-0808">Transferase</keyword>
<evidence type="ECO:0000259" key="4">
    <source>
        <dbReference type="Pfam" id="PF13649"/>
    </source>
</evidence>
<organism evidence="5 6">
    <name type="scientific">Halovulum marinum</name>
    <dbReference type="NCBI Taxonomy" id="2662447"/>
    <lineage>
        <taxon>Bacteria</taxon>
        <taxon>Pseudomonadati</taxon>
        <taxon>Pseudomonadota</taxon>
        <taxon>Alphaproteobacteria</taxon>
        <taxon>Rhodobacterales</taxon>
        <taxon>Paracoccaceae</taxon>
        <taxon>Halovulum</taxon>
    </lineage>
</organism>
<keyword evidence="6" id="KW-1185">Reference proteome</keyword>
<dbReference type="Gene3D" id="3.40.50.150">
    <property type="entry name" value="Vaccinia Virus protein VP39"/>
    <property type="match status" value="1"/>
</dbReference>
<dbReference type="CDD" id="cd02440">
    <property type="entry name" value="AdoMet_MTases"/>
    <property type="match status" value="1"/>
</dbReference>